<dbReference type="Proteomes" id="UP000187609">
    <property type="component" value="Unassembled WGS sequence"/>
</dbReference>
<dbReference type="PANTHER" id="PTHR47481:SF21">
    <property type="entry name" value="BASIC-LEUCINE ZIPPER TRANSCRIPTION FACTOR Q-RELATED"/>
    <property type="match status" value="1"/>
</dbReference>
<evidence type="ECO:0000256" key="1">
    <source>
        <dbReference type="SAM" id="MobiDB-lite"/>
    </source>
</evidence>
<keyword evidence="4" id="KW-1185">Reference proteome</keyword>
<dbReference type="EMBL" id="MJEQ01037189">
    <property type="protein sequence ID" value="OIT00243.1"/>
    <property type="molecule type" value="Genomic_DNA"/>
</dbReference>
<evidence type="ECO:0000313" key="3">
    <source>
        <dbReference type="EMBL" id="OIT00243.1"/>
    </source>
</evidence>
<dbReference type="Pfam" id="PF14223">
    <property type="entry name" value="Retrotran_gag_2"/>
    <property type="match status" value="1"/>
</dbReference>
<name>A0A1J6IN12_NICAT</name>
<dbReference type="STRING" id="49451.A0A1J6IN12"/>
<dbReference type="Pfam" id="PF22936">
    <property type="entry name" value="Pol_BBD"/>
    <property type="match status" value="1"/>
</dbReference>
<feature type="region of interest" description="Disordered" evidence="1">
    <location>
        <begin position="232"/>
        <end position="257"/>
    </location>
</feature>
<sequence length="419" mass="46629">VVNADNTSGSKTVVQFNPVAQLPIKLTGSHNFSLWKAQVSMLMCGHNLFGHLDGSKPTPSQTISANNQEVPNPDFLAWFQQDQLIQNAVLASVDSTIASTVASAANAKMAWDALHIAYANKSQTHTFSLRDCLDRLSKDSLPIADYLHQVRTLCDELATAGSLVFNEELVVKILTGLGSEFRHLSAAIRARDSTISYEKLYEKLLDHEFFLHHEEAKRTPSAPITVDIAQGTASTPTRQGSNNNRRSNAPNNNNLNQQSRNQAWRNNQQPRRNNQQQQPPNNSIYCQLCDGRVHTAHVCRTRSHNHFQAPANYAASFQNQQAPWIVDSGATHHIASDTQSLATMQDYHGSEDIVMGNGNTIPISYTGNVNINALYHKFHLQNVLCSPAIKNNLLSVSKFCQDNNTSIEFFSRFYFVKDL</sequence>
<dbReference type="InterPro" id="IPR054722">
    <property type="entry name" value="PolX-like_BBD"/>
</dbReference>
<dbReference type="AlphaFoldDB" id="A0A1J6IN12"/>
<dbReference type="PANTHER" id="PTHR47481">
    <property type="match status" value="1"/>
</dbReference>
<feature type="compositionally biased region" description="Low complexity" evidence="1">
    <location>
        <begin position="241"/>
        <end position="257"/>
    </location>
</feature>
<feature type="non-terminal residue" evidence="3">
    <location>
        <position position="1"/>
    </location>
</feature>
<organism evidence="3 4">
    <name type="scientific">Nicotiana attenuata</name>
    <name type="common">Coyote tobacco</name>
    <dbReference type="NCBI Taxonomy" id="49451"/>
    <lineage>
        <taxon>Eukaryota</taxon>
        <taxon>Viridiplantae</taxon>
        <taxon>Streptophyta</taxon>
        <taxon>Embryophyta</taxon>
        <taxon>Tracheophyta</taxon>
        <taxon>Spermatophyta</taxon>
        <taxon>Magnoliopsida</taxon>
        <taxon>eudicotyledons</taxon>
        <taxon>Gunneridae</taxon>
        <taxon>Pentapetalae</taxon>
        <taxon>asterids</taxon>
        <taxon>lamiids</taxon>
        <taxon>Solanales</taxon>
        <taxon>Solanaceae</taxon>
        <taxon>Nicotianoideae</taxon>
        <taxon>Nicotianeae</taxon>
        <taxon>Nicotiana</taxon>
    </lineage>
</organism>
<reference evidence="3" key="1">
    <citation type="submission" date="2016-11" db="EMBL/GenBank/DDBJ databases">
        <title>The genome of Nicotiana attenuata.</title>
        <authorList>
            <person name="Xu S."/>
            <person name="Brockmoeller T."/>
            <person name="Gaquerel E."/>
            <person name="Navarro A."/>
            <person name="Kuhl H."/>
            <person name="Gase K."/>
            <person name="Ling Z."/>
            <person name="Zhou W."/>
            <person name="Kreitzer C."/>
            <person name="Stanke M."/>
            <person name="Tang H."/>
            <person name="Lyons E."/>
            <person name="Pandey P."/>
            <person name="Pandey S.P."/>
            <person name="Timmermann B."/>
            <person name="Baldwin I.T."/>
        </authorList>
    </citation>
    <scope>NUCLEOTIDE SEQUENCE [LARGE SCALE GENOMIC DNA]</scope>
    <source>
        <strain evidence="3">UT</strain>
    </source>
</reference>
<comment type="caution">
    <text evidence="3">The sequence shown here is derived from an EMBL/GenBank/DDBJ whole genome shotgun (WGS) entry which is preliminary data.</text>
</comment>
<dbReference type="OMA" id="MLMCGHN"/>
<evidence type="ECO:0000313" key="4">
    <source>
        <dbReference type="Proteomes" id="UP000187609"/>
    </source>
</evidence>
<dbReference type="Gramene" id="OIT00243">
    <property type="protein sequence ID" value="OIT00243"/>
    <property type="gene ID" value="A4A49_60111"/>
</dbReference>
<evidence type="ECO:0000259" key="2">
    <source>
        <dbReference type="Pfam" id="PF22936"/>
    </source>
</evidence>
<proteinExistence type="predicted"/>
<gene>
    <name evidence="3" type="ORF">A4A49_60111</name>
</gene>
<feature type="domain" description="Retrovirus-related Pol polyprotein from transposon TNT 1-94-like beta-barrel" evidence="2">
    <location>
        <begin position="324"/>
        <end position="401"/>
    </location>
</feature>
<accession>A0A1J6IN12</accession>
<protein>
    <recommendedName>
        <fullName evidence="2">Retrovirus-related Pol polyprotein from transposon TNT 1-94-like beta-barrel domain-containing protein</fullName>
    </recommendedName>
</protein>
<feature type="non-terminal residue" evidence="3">
    <location>
        <position position="419"/>
    </location>
</feature>